<organism evidence="3 4">
    <name type="scientific">Promicromonospora kroppenstedtii</name>
    <dbReference type="NCBI Taxonomy" id="440482"/>
    <lineage>
        <taxon>Bacteria</taxon>
        <taxon>Bacillati</taxon>
        <taxon>Actinomycetota</taxon>
        <taxon>Actinomycetes</taxon>
        <taxon>Micrococcales</taxon>
        <taxon>Promicromonosporaceae</taxon>
        <taxon>Promicromonospora</taxon>
    </lineage>
</organism>
<evidence type="ECO:0000256" key="2">
    <source>
        <dbReference type="SAM" id="Phobius"/>
    </source>
</evidence>
<keyword evidence="2" id="KW-0472">Membrane</keyword>
<keyword evidence="4" id="KW-1185">Reference proteome</keyword>
<dbReference type="RefSeq" id="WP_397402002.1">
    <property type="nucleotide sequence ID" value="NZ_JBIRYI010000002.1"/>
</dbReference>
<gene>
    <name evidence="3" type="ORF">ACH47X_05025</name>
</gene>
<feature type="compositionally biased region" description="Polar residues" evidence="1">
    <location>
        <begin position="78"/>
        <end position="100"/>
    </location>
</feature>
<accession>A0ABW7XFG4</accession>
<proteinExistence type="predicted"/>
<dbReference type="Proteomes" id="UP001611580">
    <property type="component" value="Unassembled WGS sequence"/>
</dbReference>
<sequence length="442" mass="46560">MSDDQTRRIPAAADPTQIQRPPARPGQPGAPSSYDATQRMSSFAPGDAAGQRAGAQGGSPVDEHTQIMPPPRQGSVVDESTQVMLPTRGGSTVDESTQFLPPTRGGSPIDESTQVMPPPRGSSAVDESTQLLPPAGAQQRDYRSATPPPARPYRPYETEQPTQVQSPAAFPGEAGYGQQGYGQQGYGQQPGYPGQPGYGQGQQAGYPGQQGQPGQQGYGQQGYGQQAGYPQQGQQTPPNPFEQGFGPQSGQPTPPRRTREDDSGGGGSMAGAVLAWIPRILLALGVYQLVRLIPGFDVMPDVAQFPLFRGIGDGVLGMLNLNPEWSDQAANLTIPVLGIALAALFNMIRSLNTSLAVWPHALVIVAWVVVFAVGGIVGYAQDATENVKQDVQNQVDQSIEDAEQDAKDAVQEEIDKGVEDAKQNATESITGQLEDALPGGNG</sequence>
<evidence type="ECO:0000313" key="3">
    <source>
        <dbReference type="EMBL" id="MFI2486247.1"/>
    </source>
</evidence>
<evidence type="ECO:0000256" key="1">
    <source>
        <dbReference type="SAM" id="MobiDB-lite"/>
    </source>
</evidence>
<feature type="compositionally biased region" description="Low complexity" evidence="1">
    <location>
        <begin position="44"/>
        <end position="54"/>
    </location>
</feature>
<evidence type="ECO:0000313" key="4">
    <source>
        <dbReference type="Proteomes" id="UP001611580"/>
    </source>
</evidence>
<comment type="caution">
    <text evidence="3">The sequence shown here is derived from an EMBL/GenBank/DDBJ whole genome shotgun (WGS) entry which is preliminary data.</text>
</comment>
<feature type="region of interest" description="Disordered" evidence="1">
    <location>
        <begin position="1"/>
        <end position="267"/>
    </location>
</feature>
<name>A0ABW7XFG4_9MICO</name>
<keyword evidence="2" id="KW-0812">Transmembrane</keyword>
<feature type="region of interest" description="Disordered" evidence="1">
    <location>
        <begin position="394"/>
        <end position="442"/>
    </location>
</feature>
<feature type="compositionally biased region" description="Basic and acidic residues" evidence="1">
    <location>
        <begin position="404"/>
        <end position="422"/>
    </location>
</feature>
<feature type="compositionally biased region" description="Gly residues" evidence="1">
    <location>
        <begin position="174"/>
        <end position="185"/>
    </location>
</feature>
<reference evidence="3 4" key="1">
    <citation type="submission" date="2024-10" db="EMBL/GenBank/DDBJ databases">
        <title>The Natural Products Discovery Center: Release of the First 8490 Sequenced Strains for Exploring Actinobacteria Biosynthetic Diversity.</title>
        <authorList>
            <person name="Kalkreuter E."/>
            <person name="Kautsar S.A."/>
            <person name="Yang D."/>
            <person name="Bader C.D."/>
            <person name="Teijaro C.N."/>
            <person name="Fluegel L."/>
            <person name="Davis C.M."/>
            <person name="Simpson J.R."/>
            <person name="Lauterbach L."/>
            <person name="Steele A.D."/>
            <person name="Gui C."/>
            <person name="Meng S."/>
            <person name="Li G."/>
            <person name="Viehrig K."/>
            <person name="Ye F."/>
            <person name="Su P."/>
            <person name="Kiefer A.F."/>
            <person name="Nichols A."/>
            <person name="Cepeda A.J."/>
            <person name="Yan W."/>
            <person name="Fan B."/>
            <person name="Jiang Y."/>
            <person name="Adhikari A."/>
            <person name="Zheng C.-J."/>
            <person name="Schuster L."/>
            <person name="Cowan T.M."/>
            <person name="Smanski M.J."/>
            <person name="Chevrette M.G."/>
            <person name="De Carvalho L.P.S."/>
            <person name="Shen B."/>
        </authorList>
    </citation>
    <scope>NUCLEOTIDE SEQUENCE [LARGE SCALE GENOMIC DNA]</scope>
    <source>
        <strain evidence="3 4">NPDC019481</strain>
    </source>
</reference>
<feature type="transmembrane region" description="Helical" evidence="2">
    <location>
        <begin position="355"/>
        <end position="380"/>
    </location>
</feature>
<feature type="compositionally biased region" description="Low complexity" evidence="1">
    <location>
        <begin position="223"/>
        <end position="235"/>
    </location>
</feature>
<feature type="compositionally biased region" description="Low complexity" evidence="1">
    <location>
        <begin position="203"/>
        <end position="213"/>
    </location>
</feature>
<dbReference type="EMBL" id="JBIRYI010000002">
    <property type="protein sequence ID" value="MFI2486247.1"/>
    <property type="molecule type" value="Genomic_DNA"/>
</dbReference>
<keyword evidence="2" id="KW-1133">Transmembrane helix</keyword>
<protein>
    <submittedName>
        <fullName evidence="3">Uncharacterized protein</fullName>
    </submittedName>
</protein>